<name>A0A5N8X1K3_9ACTN</name>
<dbReference type="Proteomes" id="UP000373149">
    <property type="component" value="Unassembled WGS sequence"/>
</dbReference>
<dbReference type="RefSeq" id="WP_152867605.1">
    <property type="nucleotide sequence ID" value="NZ_VMNX01000197.1"/>
</dbReference>
<sequence length="410" mass="44735">MSTTTTTVGGGTITLTDEELGPYVTHAGTRQWLTGPGLPHESALLGFGALREGTGLRRVAELVADAGVLAQELRDQLVIGSLRTLDRDLESIVLDGTTGEISTTSFHRDPGLMDLSPLAPSLEALLRFAEATEELVESRGRFATFEGRVGPKPVAAMTSHLTSHLTPHVTSQLTSLLAARSESDEVRDLAPYWRMAALIRPLARIAGPGDGLALKLPPRLLDEEFGAGGIMRFEEVDFPTTLVHGPTRRFLTEFGLPEDGFMFQLDTEVALPTLSEYYAEERPGYLTATELPVNADRLIRLGQLLHDTSLVVDGTTGAILCWSEPDRTLRPLNADISTLAFTVWLIHREKALDARYDLTESYAQLAATMTETLATVDPIACDRTPTTPDDDGWRYWPGIFEDQTSGTLYA</sequence>
<evidence type="ECO:0000313" key="1">
    <source>
        <dbReference type="EMBL" id="MPY53491.1"/>
    </source>
</evidence>
<dbReference type="EMBL" id="VMNX01000197">
    <property type="protein sequence ID" value="MPY53491.1"/>
    <property type="molecule type" value="Genomic_DNA"/>
</dbReference>
<organism evidence="1 2">
    <name type="scientific">Streptomyces acidicola</name>
    <dbReference type="NCBI Taxonomy" id="2596892"/>
    <lineage>
        <taxon>Bacteria</taxon>
        <taxon>Bacillati</taxon>
        <taxon>Actinomycetota</taxon>
        <taxon>Actinomycetes</taxon>
        <taxon>Kitasatosporales</taxon>
        <taxon>Streptomycetaceae</taxon>
        <taxon>Streptomyces</taxon>
    </lineage>
</organism>
<dbReference type="AlphaFoldDB" id="A0A5N8X1K3"/>
<accession>A0A5N8X1K3</accession>
<gene>
    <name evidence="1" type="ORF">FPZ41_34970</name>
</gene>
<comment type="caution">
    <text evidence="1">The sequence shown here is derived from an EMBL/GenBank/DDBJ whole genome shotgun (WGS) entry which is preliminary data.</text>
</comment>
<reference evidence="1 2" key="1">
    <citation type="submission" date="2019-09" db="EMBL/GenBank/DDBJ databases">
        <authorList>
            <person name="Duangmal K."/>
            <person name="Teo W.F.A."/>
            <person name="Lipun K."/>
        </authorList>
    </citation>
    <scope>NUCLEOTIDE SEQUENCE [LARGE SCALE GENOMIC DNA]</scope>
    <source>
        <strain evidence="1 2">K1PN6</strain>
    </source>
</reference>
<evidence type="ECO:0008006" key="3">
    <source>
        <dbReference type="Google" id="ProtNLM"/>
    </source>
</evidence>
<protein>
    <recommendedName>
        <fullName evidence="3">SUKH-4 immunity protein of toxin-antitoxin system</fullName>
    </recommendedName>
</protein>
<evidence type="ECO:0000313" key="2">
    <source>
        <dbReference type="Proteomes" id="UP000373149"/>
    </source>
</evidence>
<keyword evidence="2" id="KW-1185">Reference proteome</keyword>
<dbReference type="InterPro" id="IPR025851">
    <property type="entry name" value="SUKH-4"/>
</dbReference>
<proteinExistence type="predicted"/>
<dbReference type="Pfam" id="PF14435">
    <property type="entry name" value="SUKH-4"/>
    <property type="match status" value="2"/>
</dbReference>